<dbReference type="AlphaFoldDB" id="A0A0K2TK50"/>
<organism evidence="1">
    <name type="scientific">Lepeophtheirus salmonis</name>
    <name type="common">Salmon louse</name>
    <name type="synonym">Caligus salmonis</name>
    <dbReference type="NCBI Taxonomy" id="72036"/>
    <lineage>
        <taxon>Eukaryota</taxon>
        <taxon>Metazoa</taxon>
        <taxon>Ecdysozoa</taxon>
        <taxon>Arthropoda</taxon>
        <taxon>Crustacea</taxon>
        <taxon>Multicrustacea</taxon>
        <taxon>Hexanauplia</taxon>
        <taxon>Copepoda</taxon>
        <taxon>Siphonostomatoida</taxon>
        <taxon>Caligidae</taxon>
        <taxon>Lepeophtheirus</taxon>
    </lineage>
</organism>
<sequence length="95" mass="10516">MEGIKTIQQHPQGVLEISGGNVPLVGNPEVNIGIPNKIKEELGLNTINDIITKDIINHPILSMLRDSFLRIFKPTKQKLQLKVALNINNKAIKEG</sequence>
<protein>
    <submittedName>
        <fullName evidence="1">Uncharacterized protein</fullName>
    </submittedName>
</protein>
<name>A0A0K2TK50_LEPSM</name>
<accession>A0A0K2TK50</accession>
<reference evidence="1" key="1">
    <citation type="submission" date="2014-05" db="EMBL/GenBank/DDBJ databases">
        <authorList>
            <person name="Chronopoulou M."/>
        </authorList>
    </citation>
    <scope>NUCLEOTIDE SEQUENCE</scope>
    <source>
        <tissue evidence="1">Whole organism</tissue>
    </source>
</reference>
<proteinExistence type="predicted"/>
<evidence type="ECO:0000313" key="1">
    <source>
        <dbReference type="EMBL" id="CDW25861.1"/>
    </source>
</evidence>
<dbReference type="EMBL" id="HACA01008500">
    <property type="protein sequence ID" value="CDW25861.1"/>
    <property type="molecule type" value="Transcribed_RNA"/>
</dbReference>